<evidence type="ECO:0000313" key="2">
    <source>
        <dbReference type="Proteomes" id="UP000720189"/>
    </source>
</evidence>
<dbReference type="RefSeq" id="XP_046047450.1">
    <property type="nucleotide sequence ID" value="XM_046201627.1"/>
</dbReference>
<sequence>MSTTRMPFCTRAHNNATNENYKEWLVPGGPYTKLGLIDSATAGRGWKSCGNEEWESIDKRFPPRGSGRVFRVRPGVAAERPPVRPSLLSTDSWVATLMALQVPDDNTDHSDQTEHDRLLSQRSLVAGWMLGEVPYQLGHAIKLRNRDPQLALGNHQVPATLGRNRRQLDSNSLRISSISCAPDTGTYLSYHRRVMLLGSEWNNSKRLVICCASWLLSICPVLSKALVSPLSH</sequence>
<organism evidence="1 2">
    <name type="scientific">Fusarium redolens</name>
    <dbReference type="NCBI Taxonomy" id="48865"/>
    <lineage>
        <taxon>Eukaryota</taxon>
        <taxon>Fungi</taxon>
        <taxon>Dikarya</taxon>
        <taxon>Ascomycota</taxon>
        <taxon>Pezizomycotina</taxon>
        <taxon>Sordariomycetes</taxon>
        <taxon>Hypocreomycetidae</taxon>
        <taxon>Hypocreales</taxon>
        <taxon>Nectriaceae</taxon>
        <taxon>Fusarium</taxon>
        <taxon>Fusarium redolens species complex</taxon>
    </lineage>
</organism>
<dbReference type="GeneID" id="70231581"/>
<reference evidence="1" key="1">
    <citation type="journal article" date="2021" name="Nat. Commun.">
        <title>Genetic determinants of endophytism in the Arabidopsis root mycobiome.</title>
        <authorList>
            <person name="Mesny F."/>
            <person name="Miyauchi S."/>
            <person name="Thiergart T."/>
            <person name="Pickel B."/>
            <person name="Atanasova L."/>
            <person name="Karlsson M."/>
            <person name="Huettel B."/>
            <person name="Barry K.W."/>
            <person name="Haridas S."/>
            <person name="Chen C."/>
            <person name="Bauer D."/>
            <person name="Andreopoulos W."/>
            <person name="Pangilinan J."/>
            <person name="LaButti K."/>
            <person name="Riley R."/>
            <person name="Lipzen A."/>
            <person name="Clum A."/>
            <person name="Drula E."/>
            <person name="Henrissat B."/>
            <person name="Kohler A."/>
            <person name="Grigoriev I.V."/>
            <person name="Martin F.M."/>
            <person name="Hacquard S."/>
        </authorList>
    </citation>
    <scope>NUCLEOTIDE SEQUENCE</scope>
    <source>
        <strain evidence="1">MPI-CAGE-AT-0023</strain>
    </source>
</reference>
<dbReference type="EMBL" id="JAGMUX010000011">
    <property type="protein sequence ID" value="KAH7244227.1"/>
    <property type="molecule type" value="Genomic_DNA"/>
</dbReference>
<keyword evidence="2" id="KW-1185">Reference proteome</keyword>
<evidence type="ECO:0000313" key="1">
    <source>
        <dbReference type="EMBL" id="KAH7244227.1"/>
    </source>
</evidence>
<comment type="caution">
    <text evidence="1">The sequence shown here is derived from an EMBL/GenBank/DDBJ whole genome shotgun (WGS) entry which is preliminary data.</text>
</comment>
<dbReference type="AlphaFoldDB" id="A0A9P9K048"/>
<dbReference type="Proteomes" id="UP000720189">
    <property type="component" value="Unassembled WGS sequence"/>
</dbReference>
<accession>A0A9P9K048</accession>
<name>A0A9P9K048_FUSRE</name>
<proteinExistence type="predicted"/>
<protein>
    <submittedName>
        <fullName evidence="1">Uncharacterized protein</fullName>
    </submittedName>
</protein>
<gene>
    <name evidence="1" type="ORF">BKA55DRAFT_79496</name>
</gene>